<keyword evidence="4" id="KW-0119">Carbohydrate metabolism</keyword>
<dbReference type="PROSITE" id="PS51175">
    <property type="entry name" value="CBM6"/>
    <property type="match status" value="1"/>
</dbReference>
<dbReference type="InterPro" id="IPR012334">
    <property type="entry name" value="Pectin_lyas_fold"/>
</dbReference>
<dbReference type="InterPro" id="IPR022441">
    <property type="entry name" value="Para_beta_helix_rpt-2"/>
</dbReference>
<name>A0A5B1CLG9_9BACT</name>
<evidence type="ECO:0000313" key="5">
    <source>
        <dbReference type="Proteomes" id="UP000322699"/>
    </source>
</evidence>
<protein>
    <submittedName>
        <fullName evidence="4">Endo-1,4-beta-xylanase Z</fullName>
        <ecNumber evidence="4">3.2.1.8</ecNumber>
    </submittedName>
</protein>
<dbReference type="InterPro" id="IPR011050">
    <property type="entry name" value="Pectin_lyase_fold/virulence"/>
</dbReference>
<dbReference type="InterPro" id="IPR039448">
    <property type="entry name" value="Beta_helix"/>
</dbReference>
<dbReference type="CDD" id="cd04084">
    <property type="entry name" value="CBM6_xylanase-like"/>
    <property type="match status" value="1"/>
</dbReference>
<gene>
    <name evidence="4" type="primary">xynZ_2</name>
    <name evidence="4" type="ORF">LF1_27520</name>
</gene>
<evidence type="ECO:0000259" key="3">
    <source>
        <dbReference type="PROSITE" id="PS51175"/>
    </source>
</evidence>
<dbReference type="GO" id="GO:0030246">
    <property type="term" value="F:carbohydrate binding"/>
    <property type="evidence" value="ECO:0007669"/>
    <property type="project" value="InterPro"/>
</dbReference>
<proteinExistence type="predicted"/>
<keyword evidence="4" id="KW-0378">Hydrolase</keyword>
<feature type="chain" id="PRO_5023097271" evidence="2">
    <location>
        <begin position="32"/>
        <end position="716"/>
    </location>
</feature>
<dbReference type="NCBIfam" id="TIGR03804">
    <property type="entry name" value="para_beta_helix"/>
    <property type="match status" value="1"/>
</dbReference>
<dbReference type="Proteomes" id="UP000322699">
    <property type="component" value="Unassembled WGS sequence"/>
</dbReference>
<keyword evidence="4" id="KW-0624">Polysaccharide degradation</keyword>
<evidence type="ECO:0000313" key="4">
    <source>
        <dbReference type="EMBL" id="KAA1260213.1"/>
    </source>
</evidence>
<feature type="signal peptide" evidence="2">
    <location>
        <begin position="1"/>
        <end position="31"/>
    </location>
</feature>
<dbReference type="SUPFAM" id="SSF51126">
    <property type="entry name" value="Pectin lyase-like"/>
    <property type="match status" value="2"/>
</dbReference>
<evidence type="ECO:0000256" key="2">
    <source>
        <dbReference type="SAM" id="SignalP"/>
    </source>
</evidence>
<feature type="domain" description="CBM6" evidence="3">
    <location>
        <begin position="591"/>
        <end position="714"/>
    </location>
</feature>
<accession>A0A5B1CLG9</accession>
<dbReference type="InterPro" id="IPR008979">
    <property type="entry name" value="Galactose-bd-like_sf"/>
</dbReference>
<dbReference type="PANTHER" id="PTHR36453">
    <property type="entry name" value="SECRETED PROTEIN-RELATED"/>
    <property type="match status" value="1"/>
</dbReference>
<keyword evidence="1 2" id="KW-0732">Signal</keyword>
<dbReference type="Gene3D" id="2.160.20.10">
    <property type="entry name" value="Single-stranded right-handed beta-helix, Pectin lyase-like"/>
    <property type="match status" value="2"/>
</dbReference>
<dbReference type="OrthoDB" id="6382233at2"/>
<keyword evidence="4" id="KW-0326">Glycosidase</keyword>
<dbReference type="SMART" id="SM00606">
    <property type="entry name" value="CBD_IV"/>
    <property type="match status" value="1"/>
</dbReference>
<dbReference type="InterPro" id="IPR005084">
    <property type="entry name" value="CBM6"/>
</dbReference>
<dbReference type="Pfam" id="PF03422">
    <property type="entry name" value="CBM_6"/>
    <property type="match status" value="1"/>
</dbReference>
<dbReference type="EC" id="3.2.1.8" evidence="4"/>
<dbReference type="RefSeq" id="WP_068266716.1">
    <property type="nucleotide sequence ID" value="NZ_LWSK01000128.1"/>
</dbReference>
<dbReference type="InterPro" id="IPR006626">
    <property type="entry name" value="PbH1"/>
</dbReference>
<dbReference type="GO" id="GO:0031176">
    <property type="term" value="F:endo-1,4-beta-xylanase activity"/>
    <property type="evidence" value="ECO:0007669"/>
    <property type="project" value="UniProtKB-EC"/>
</dbReference>
<organism evidence="4 5">
    <name type="scientific">Rubripirellula obstinata</name>
    <dbReference type="NCBI Taxonomy" id="406547"/>
    <lineage>
        <taxon>Bacteria</taxon>
        <taxon>Pseudomonadati</taxon>
        <taxon>Planctomycetota</taxon>
        <taxon>Planctomycetia</taxon>
        <taxon>Pirellulales</taxon>
        <taxon>Pirellulaceae</taxon>
        <taxon>Rubripirellula</taxon>
    </lineage>
</organism>
<dbReference type="SMART" id="SM00710">
    <property type="entry name" value="PbH1"/>
    <property type="match status" value="7"/>
</dbReference>
<dbReference type="GO" id="GO:0045493">
    <property type="term" value="P:xylan catabolic process"/>
    <property type="evidence" value="ECO:0007669"/>
    <property type="project" value="UniProtKB-KW"/>
</dbReference>
<keyword evidence="4" id="KW-0858">Xylan degradation</keyword>
<dbReference type="AlphaFoldDB" id="A0A5B1CLG9"/>
<dbReference type="PANTHER" id="PTHR36453:SF1">
    <property type="entry name" value="RIGHT HANDED BETA HELIX DOMAIN-CONTAINING PROTEIN"/>
    <property type="match status" value="1"/>
</dbReference>
<dbReference type="EMBL" id="VRLW01000001">
    <property type="protein sequence ID" value="KAA1260213.1"/>
    <property type="molecule type" value="Genomic_DNA"/>
</dbReference>
<evidence type="ECO:0000256" key="1">
    <source>
        <dbReference type="ARBA" id="ARBA00022729"/>
    </source>
</evidence>
<sequence precursor="true">MGDPNVIVVVRKLKMAYFLCLILIASEASSAQPKLPARATGATENVFAAAPDAIYHVDPINGNDNLGTGVSNRPVRTLGRALEFAKRSYARGSKVRIELAPGDYREEGFFEMGNPNANAYLHLVAKQPGTAVITGFDNWTGDGRNAQPWQREADGAYSKPWIRDWGFATEGIAHGPDREFDRSLIARREAVTMDRKQTLRQVLTRNQLTPGTFFVDDFNRQLYLRPPTGKDPNRNLTEVAVRPHRNPYQGWLWTFWNIQNLKIDGLVFTGAASFPNGANLHVARECKNVVIEDCIFKNNGSGGFNLEANDPQVPSQFQGVTDVTVRNCLVTENGTYGFSGGFNNGLFVGNQFTRNNVRGDWAGYTGWSIAGAKFVLVNRCTLQSNLITKNRTGGLWFDIHCRDAWVKDCKITDNVGKKANGEIDERGVFFEISEGPLLIEDCDVSRNAIGIQIGNCSDTTIRNCKITDNLITQIGLEGRPRGDEFPPHNERLIIEDNQISANKIESFLVREIWSQGEENVQRSVPGLHETTMRNNRYRHPCPSEAFVGMDLVQDEHRWQPMTFDRWKRLMKLDQNGSTINGRSSLGGVSGCTISTEQFDQSNGVTAFEGGIGDLGFQEGQADWVCYRNFDFAKASNQVTLTVGVPAENAGGVVELRTGSIDGPILTAIEIASTGGWDKRQEQSHEITPISGIHDLFLVVQSGYVVGNLYEIRFSRQ</sequence>
<dbReference type="SUPFAM" id="SSF49785">
    <property type="entry name" value="Galactose-binding domain-like"/>
    <property type="match status" value="1"/>
</dbReference>
<keyword evidence="5" id="KW-1185">Reference proteome</keyword>
<dbReference type="Pfam" id="PF13229">
    <property type="entry name" value="Beta_helix"/>
    <property type="match status" value="1"/>
</dbReference>
<dbReference type="InterPro" id="IPR006584">
    <property type="entry name" value="Cellulose-bd_IV"/>
</dbReference>
<reference evidence="4 5" key="1">
    <citation type="submission" date="2019-08" db="EMBL/GenBank/DDBJ databases">
        <title>Deep-cultivation of Planctomycetes and their phenomic and genomic characterization uncovers novel biology.</title>
        <authorList>
            <person name="Wiegand S."/>
            <person name="Jogler M."/>
            <person name="Boedeker C."/>
            <person name="Pinto D."/>
            <person name="Vollmers J."/>
            <person name="Rivas-Marin E."/>
            <person name="Kohn T."/>
            <person name="Peeters S.H."/>
            <person name="Heuer A."/>
            <person name="Rast P."/>
            <person name="Oberbeckmann S."/>
            <person name="Bunk B."/>
            <person name="Jeske O."/>
            <person name="Meyerdierks A."/>
            <person name="Storesund J.E."/>
            <person name="Kallscheuer N."/>
            <person name="Luecker S."/>
            <person name="Lage O.M."/>
            <person name="Pohl T."/>
            <person name="Merkel B.J."/>
            <person name="Hornburger P."/>
            <person name="Mueller R.-W."/>
            <person name="Bruemmer F."/>
            <person name="Labrenz M."/>
            <person name="Spormann A.M."/>
            <person name="Op Den Camp H."/>
            <person name="Overmann J."/>
            <person name="Amann R."/>
            <person name="Jetten M.S.M."/>
            <person name="Mascher T."/>
            <person name="Medema M.H."/>
            <person name="Devos D.P."/>
            <person name="Kaster A.-K."/>
            <person name="Ovreas L."/>
            <person name="Rohde M."/>
            <person name="Galperin M.Y."/>
            <person name="Jogler C."/>
        </authorList>
    </citation>
    <scope>NUCLEOTIDE SEQUENCE [LARGE SCALE GENOMIC DNA]</scope>
    <source>
        <strain evidence="4 5">LF1</strain>
    </source>
</reference>
<comment type="caution">
    <text evidence="4">The sequence shown here is derived from an EMBL/GenBank/DDBJ whole genome shotgun (WGS) entry which is preliminary data.</text>
</comment>
<dbReference type="Gene3D" id="2.60.120.260">
    <property type="entry name" value="Galactose-binding domain-like"/>
    <property type="match status" value="1"/>
</dbReference>